<dbReference type="InterPro" id="IPR053029">
    <property type="entry name" value="RNA_pol_I-specific_init_factor"/>
</dbReference>
<dbReference type="AlphaFoldDB" id="C1G2M9"/>
<dbReference type="InParanoid" id="C1G2M9"/>
<proteinExistence type="predicted"/>
<dbReference type="GO" id="GO:0001181">
    <property type="term" value="F:RNA polymerase I general transcription initiation factor activity"/>
    <property type="evidence" value="ECO:0007669"/>
    <property type="project" value="InterPro"/>
</dbReference>
<dbReference type="GO" id="GO:0001164">
    <property type="term" value="F:RNA polymerase I core promoter sequence-specific DNA binding"/>
    <property type="evidence" value="ECO:0007669"/>
    <property type="project" value="InterPro"/>
</dbReference>
<dbReference type="PANTHER" id="PTHR28244">
    <property type="entry name" value="RNA POLYMERASE I-SPECIFIC TRANSCRIPTION INITIATION FACTOR RRN11"/>
    <property type="match status" value="1"/>
</dbReference>
<dbReference type="GeneID" id="22580906"/>
<gene>
    <name evidence="2" type="ORF">PADG_01195</name>
</gene>
<dbReference type="GO" id="GO:0017025">
    <property type="term" value="F:TBP-class protein binding"/>
    <property type="evidence" value="ECO:0007669"/>
    <property type="project" value="TreeGrafter"/>
</dbReference>
<dbReference type="STRING" id="502780.C1G2M9"/>
<accession>C1G2M9</accession>
<feature type="region of interest" description="Disordered" evidence="1">
    <location>
        <begin position="46"/>
        <end position="75"/>
    </location>
</feature>
<protein>
    <submittedName>
        <fullName evidence="2">Uncharacterized protein</fullName>
    </submittedName>
</protein>
<dbReference type="Proteomes" id="UP000001628">
    <property type="component" value="Unassembled WGS sequence"/>
</dbReference>
<reference evidence="2 3" key="1">
    <citation type="journal article" date="2011" name="PLoS Genet.">
        <title>Comparative genomic analysis of human fungal pathogens causing paracoccidioidomycosis.</title>
        <authorList>
            <person name="Desjardins C.A."/>
            <person name="Champion M.D."/>
            <person name="Holder J.W."/>
            <person name="Muszewska A."/>
            <person name="Goldberg J."/>
            <person name="Bailao A.M."/>
            <person name="Brigido M.M."/>
            <person name="Ferreira M.E."/>
            <person name="Garcia A.M."/>
            <person name="Grynberg M."/>
            <person name="Gujja S."/>
            <person name="Heiman D.I."/>
            <person name="Henn M.R."/>
            <person name="Kodira C.D."/>
            <person name="Leon-Narvaez H."/>
            <person name="Longo L.V."/>
            <person name="Ma L.J."/>
            <person name="Malavazi I."/>
            <person name="Matsuo A.L."/>
            <person name="Morais F.V."/>
            <person name="Pereira M."/>
            <person name="Rodriguez-Brito S."/>
            <person name="Sakthikumar S."/>
            <person name="Salem-Izacc S.M."/>
            <person name="Sykes S.M."/>
            <person name="Teixeira M.M."/>
            <person name="Vallejo M.C."/>
            <person name="Walter M.E."/>
            <person name="Yandava C."/>
            <person name="Young S."/>
            <person name="Zeng Q."/>
            <person name="Zucker J."/>
            <person name="Felipe M.S."/>
            <person name="Goldman G.H."/>
            <person name="Haas B.J."/>
            <person name="McEwen J.G."/>
            <person name="Nino-Vega G."/>
            <person name="Puccia R."/>
            <person name="San-Blas G."/>
            <person name="Soares C.M."/>
            <person name="Birren B.W."/>
            <person name="Cuomo C.A."/>
        </authorList>
    </citation>
    <scope>NUCLEOTIDE SEQUENCE [LARGE SCALE GENOMIC DNA]</scope>
    <source>
        <strain evidence="2 3">Pb18</strain>
    </source>
</reference>
<dbReference type="HOGENOM" id="CLU_027162_1_1_1"/>
<dbReference type="VEuPathDB" id="FungiDB:PADG_01195"/>
<dbReference type="OrthoDB" id="2159786at2759"/>
<dbReference type="RefSeq" id="XP_010757351.1">
    <property type="nucleotide sequence ID" value="XM_010759049.1"/>
</dbReference>
<dbReference type="InterPro" id="IPR007224">
    <property type="entry name" value="TIF_Rrn11"/>
</dbReference>
<organism evidence="2 3">
    <name type="scientific">Paracoccidioides brasiliensis (strain Pb18)</name>
    <dbReference type="NCBI Taxonomy" id="502780"/>
    <lineage>
        <taxon>Eukaryota</taxon>
        <taxon>Fungi</taxon>
        <taxon>Dikarya</taxon>
        <taxon>Ascomycota</taxon>
        <taxon>Pezizomycotina</taxon>
        <taxon>Eurotiomycetes</taxon>
        <taxon>Eurotiomycetidae</taxon>
        <taxon>Onygenales</taxon>
        <taxon>Ajellomycetaceae</taxon>
        <taxon>Paracoccidioides</taxon>
    </lineage>
</organism>
<dbReference type="PANTHER" id="PTHR28244:SF1">
    <property type="entry name" value="RNA POLYMERASE I-SPECIFIC TRANSCRIPTION INITIATION FACTOR RRN11"/>
    <property type="match status" value="1"/>
</dbReference>
<dbReference type="EMBL" id="KN275958">
    <property type="protein sequence ID" value="EEH45045.1"/>
    <property type="molecule type" value="Genomic_DNA"/>
</dbReference>
<dbReference type="GO" id="GO:0042790">
    <property type="term" value="P:nucleolar large rRNA transcription by RNA polymerase I"/>
    <property type="evidence" value="ECO:0007669"/>
    <property type="project" value="TreeGrafter"/>
</dbReference>
<dbReference type="Pfam" id="PF04090">
    <property type="entry name" value="Rrn11"/>
    <property type="match status" value="1"/>
</dbReference>
<dbReference type="OMA" id="TPNESHQ"/>
<feature type="compositionally biased region" description="Acidic residues" evidence="1">
    <location>
        <begin position="440"/>
        <end position="456"/>
    </location>
</feature>
<evidence type="ECO:0000313" key="2">
    <source>
        <dbReference type="EMBL" id="EEH45045.1"/>
    </source>
</evidence>
<dbReference type="KEGG" id="pbn:PADG_01195"/>
<feature type="region of interest" description="Disordered" evidence="1">
    <location>
        <begin position="425"/>
        <end position="464"/>
    </location>
</feature>
<evidence type="ECO:0000313" key="3">
    <source>
        <dbReference type="Proteomes" id="UP000001628"/>
    </source>
</evidence>
<sequence>MSPFYFSLPLAPWEQPLSFRAAWYERRKDGREHKELGEGNVAVDEISNVNTNDDDASVTRNTRRNTLDSSPKSSLILSPDEAHQYRIAGQPFHKKLPGYDFPHARPGWDKTTRITKRDIETELSQLSPPLFISEPANQSSLRLQHLAVITTILHKCLLEGDYTRAGRAWGLILRDEFGGHAVDVRNGGRWGVGAEILLWNDKDTVTAQSSGMETKGNSPRRRRWFTRKGFECAKSYYERLVLQFPYRKSAPRALGPLDFYPAMFGLWISLVQEESQSAREEAPDMMEDMEDFDMFQDEMSISSNIPRKNGRKDDIIANARRKELEEAHRISVRMDELVISPPFSDSYELLRLRGMVSLWIADLFISSVSPDNGDAGSVGNFGDENMLSEEGSGGHVDSELARMEHGLRMERKMAEVEKANSFFERAKRKASRKQSALPSDEMDEGEDMDVDVDETATEISKIIE</sequence>
<name>C1G2M9_PARBD</name>
<dbReference type="GO" id="GO:0070860">
    <property type="term" value="C:RNA polymerase I core factor complex"/>
    <property type="evidence" value="ECO:0007669"/>
    <property type="project" value="TreeGrafter"/>
</dbReference>
<evidence type="ECO:0000256" key="1">
    <source>
        <dbReference type="SAM" id="MobiDB-lite"/>
    </source>
</evidence>
<keyword evidence="3" id="KW-1185">Reference proteome</keyword>
<dbReference type="eggNOG" id="ENOG502SC4N">
    <property type="taxonomic scope" value="Eukaryota"/>
</dbReference>